<evidence type="ECO:0000256" key="3">
    <source>
        <dbReference type="ARBA" id="ARBA00023006"/>
    </source>
</evidence>
<dbReference type="Pfam" id="PF10033">
    <property type="entry name" value="ATG13"/>
    <property type="match status" value="1"/>
</dbReference>
<feature type="domain" description="Autophagy-related protein 13 N-terminal" evidence="6">
    <location>
        <begin position="88"/>
        <end position="190"/>
    </location>
</feature>
<feature type="compositionally biased region" description="Polar residues" evidence="5">
    <location>
        <begin position="311"/>
        <end position="330"/>
    </location>
</feature>
<dbReference type="GO" id="GO:0034727">
    <property type="term" value="P:piecemeal microautophagy of the nucleus"/>
    <property type="evidence" value="ECO:0007669"/>
    <property type="project" value="TreeGrafter"/>
</dbReference>
<feature type="compositionally biased region" description="Basic and acidic residues" evidence="5">
    <location>
        <begin position="279"/>
        <end position="288"/>
    </location>
</feature>
<keyword evidence="3 4" id="KW-0072">Autophagy</keyword>
<dbReference type="STRING" id="568069.A0A1J1IX18"/>
<dbReference type="EMBL" id="CVRI01000063">
    <property type="protein sequence ID" value="CRL04695.1"/>
    <property type="molecule type" value="Genomic_DNA"/>
</dbReference>
<dbReference type="AlphaFoldDB" id="A0A1J1IX18"/>
<name>A0A1J1IX18_9DIPT</name>
<gene>
    <name evidence="7" type="ORF">CLUMA_CG017759</name>
</gene>
<dbReference type="PANTHER" id="PTHR13430">
    <property type="match status" value="1"/>
</dbReference>
<feature type="region of interest" description="Disordered" evidence="5">
    <location>
        <begin position="279"/>
        <end position="335"/>
    </location>
</feature>
<organism evidence="7 8">
    <name type="scientific">Clunio marinus</name>
    <dbReference type="NCBI Taxonomy" id="568069"/>
    <lineage>
        <taxon>Eukaryota</taxon>
        <taxon>Metazoa</taxon>
        <taxon>Ecdysozoa</taxon>
        <taxon>Arthropoda</taxon>
        <taxon>Hexapoda</taxon>
        <taxon>Insecta</taxon>
        <taxon>Pterygota</taxon>
        <taxon>Neoptera</taxon>
        <taxon>Endopterygota</taxon>
        <taxon>Diptera</taxon>
        <taxon>Nematocera</taxon>
        <taxon>Chironomoidea</taxon>
        <taxon>Chironomidae</taxon>
        <taxon>Clunio</taxon>
    </lineage>
</organism>
<dbReference type="InterPro" id="IPR040182">
    <property type="entry name" value="ATG13"/>
</dbReference>
<dbReference type="GO" id="GO:0000407">
    <property type="term" value="C:phagophore assembly site"/>
    <property type="evidence" value="ECO:0007669"/>
    <property type="project" value="UniProtKB-SubCell"/>
</dbReference>
<sequence length="426" mass="48174">MDENNGEISKFVKFLAFKTTQIVVQSRLGGLICTKCNNSGTDWFNIAIQDHPEVLIETKKALQSSQNDSISGRLPLSVEISLQTTDGDRMVLEIWTLSLNPDLSDPALKATYTIYNRMSILLKSLISITRVTPAYKLSRRQAPESYGVYYRIYNGESQYNLGDSYRQIRIGQITTQIGTLSMSVAYRTKMTISPSQSGRDNAIMLKSDHFLKDQSPKHLRNPGNSKKNEKKVIDIEKPMKCGAFVDRSRIPQYTEQDYNLPENPPFSWLMRKPKSELEDKIEEEKVTNDENSSPNNNNNNTLSSRAVDATKLSQSPKDNVSGTSPSSLKSRWSMRENKDDDKLLKELHFPFANQSPIGDLAKFYRECFNAPPLESFTVETEPTFDQVENEVAVDDLAKQLAEFETSLNEFDGLLTSLCESENQGNN</sequence>
<dbReference type="GO" id="GO:0005829">
    <property type="term" value="C:cytosol"/>
    <property type="evidence" value="ECO:0007669"/>
    <property type="project" value="TreeGrafter"/>
</dbReference>
<reference evidence="7 8" key="1">
    <citation type="submission" date="2015-04" db="EMBL/GenBank/DDBJ databases">
        <authorList>
            <person name="Syromyatnikov M.Y."/>
            <person name="Popov V.N."/>
        </authorList>
    </citation>
    <scope>NUCLEOTIDE SEQUENCE [LARGE SCALE GENOMIC DNA]</scope>
</reference>
<dbReference type="InterPro" id="IPR036570">
    <property type="entry name" value="HORMA_dom_sf"/>
</dbReference>
<dbReference type="OrthoDB" id="70161at2759"/>
<evidence type="ECO:0000256" key="4">
    <source>
        <dbReference type="RuleBase" id="RU361214"/>
    </source>
</evidence>
<feature type="region of interest" description="Disordered" evidence="5">
    <location>
        <begin position="209"/>
        <end position="233"/>
    </location>
</feature>
<evidence type="ECO:0000259" key="6">
    <source>
        <dbReference type="Pfam" id="PF10033"/>
    </source>
</evidence>
<dbReference type="GO" id="GO:0000423">
    <property type="term" value="P:mitophagy"/>
    <property type="evidence" value="ECO:0007669"/>
    <property type="project" value="TreeGrafter"/>
</dbReference>
<keyword evidence="8" id="KW-1185">Reference proteome</keyword>
<evidence type="ECO:0000313" key="7">
    <source>
        <dbReference type="EMBL" id="CRL04695.1"/>
    </source>
</evidence>
<protein>
    <recommendedName>
        <fullName evidence="4">Autophagy-related protein 13</fullName>
    </recommendedName>
</protein>
<feature type="compositionally biased region" description="Low complexity" evidence="5">
    <location>
        <begin position="289"/>
        <end position="304"/>
    </location>
</feature>
<evidence type="ECO:0000256" key="1">
    <source>
        <dbReference type="ARBA" id="ARBA00004329"/>
    </source>
</evidence>
<dbReference type="GO" id="GO:0034497">
    <property type="term" value="P:protein localization to phagophore assembly site"/>
    <property type="evidence" value="ECO:0007669"/>
    <property type="project" value="TreeGrafter"/>
</dbReference>
<dbReference type="GO" id="GO:1990316">
    <property type="term" value="C:Atg1/ULK1 kinase complex"/>
    <property type="evidence" value="ECO:0007669"/>
    <property type="project" value="InterPro"/>
</dbReference>
<comment type="similarity">
    <text evidence="2 4">Belongs to the ATG13 family. Metazoan subfamily.</text>
</comment>
<proteinExistence type="inferred from homology"/>
<dbReference type="Proteomes" id="UP000183832">
    <property type="component" value="Unassembled WGS sequence"/>
</dbReference>
<dbReference type="InterPro" id="IPR018731">
    <property type="entry name" value="Atg13_N"/>
</dbReference>
<evidence type="ECO:0000256" key="5">
    <source>
        <dbReference type="SAM" id="MobiDB-lite"/>
    </source>
</evidence>
<accession>A0A1J1IX18</accession>
<dbReference type="PANTHER" id="PTHR13430:SF4">
    <property type="entry name" value="AUTOPHAGY-RELATED PROTEIN 13"/>
    <property type="match status" value="1"/>
</dbReference>
<evidence type="ECO:0000256" key="2">
    <source>
        <dbReference type="ARBA" id="ARBA00007341"/>
    </source>
</evidence>
<evidence type="ECO:0000313" key="8">
    <source>
        <dbReference type="Proteomes" id="UP000183832"/>
    </source>
</evidence>
<dbReference type="Gene3D" id="3.30.900.10">
    <property type="entry name" value="HORMA domain"/>
    <property type="match status" value="1"/>
</dbReference>
<comment type="subcellular location">
    <subcellularLocation>
        <location evidence="1">Preautophagosomal structure</location>
    </subcellularLocation>
</comment>